<protein>
    <recommendedName>
        <fullName evidence="5">Ribosome maturation factor RimM</fullName>
    </recommendedName>
</protein>
<evidence type="ECO:0000256" key="2">
    <source>
        <dbReference type="ARBA" id="ARBA00022517"/>
    </source>
</evidence>
<dbReference type="InterPro" id="IPR056792">
    <property type="entry name" value="PRC_RimM"/>
</dbReference>
<keyword evidence="4 5" id="KW-0143">Chaperone</keyword>
<comment type="similarity">
    <text evidence="5">Belongs to the RimM family.</text>
</comment>
<sequence>MTANRSSWIALAHLLRPQGRKGELLAELFTDFPERFEERKQVFLAPPGFEGEAVQARAAEVVAFWLPMGKNEGRIVLQFAGIESITDAEKLAGLEVIVADEERMPLDDDSIYVSELIGCTVYDSLTAVGVIADVHFPATADGTRRLDEAAPLLEVTSAEGEEILIPFAKAFVVSIDPKAKRVDMALPKGLVDVNRSTRVGEDAETPDEPKQ</sequence>
<keyword evidence="2 5" id="KW-0690">Ribosome biogenesis</keyword>
<comment type="subunit">
    <text evidence="5">Binds ribosomal protein uS19.</text>
</comment>
<evidence type="ECO:0000313" key="8">
    <source>
        <dbReference type="EMBL" id="XBH11017.1"/>
    </source>
</evidence>
<dbReference type="PANTHER" id="PTHR33692">
    <property type="entry name" value="RIBOSOME MATURATION FACTOR RIMM"/>
    <property type="match status" value="1"/>
</dbReference>
<comment type="subcellular location">
    <subcellularLocation>
        <location evidence="5">Cytoplasm</location>
    </subcellularLocation>
</comment>
<dbReference type="GO" id="GO:0006364">
    <property type="term" value="P:rRNA processing"/>
    <property type="evidence" value="ECO:0007669"/>
    <property type="project" value="UniProtKB-UniRule"/>
</dbReference>
<proteinExistence type="inferred from homology"/>
<dbReference type="InterPro" id="IPR036976">
    <property type="entry name" value="RimM_N_sf"/>
</dbReference>
<evidence type="ECO:0000256" key="5">
    <source>
        <dbReference type="HAMAP-Rule" id="MF_00014"/>
    </source>
</evidence>
<reference evidence="8" key="1">
    <citation type="submission" date="2023-03" db="EMBL/GenBank/DDBJ databases">
        <title>Edaphobacter sp.</title>
        <authorList>
            <person name="Huber K.J."/>
            <person name="Papendorf J."/>
            <person name="Pilke C."/>
            <person name="Bunk B."/>
            <person name="Sproeer C."/>
            <person name="Pester M."/>
        </authorList>
    </citation>
    <scope>NUCLEOTIDE SEQUENCE</scope>
    <source>
        <strain evidence="8">DSM 109919</strain>
        <strain evidence="9">DSM 109920</strain>
    </source>
</reference>
<dbReference type="SUPFAM" id="SSF50447">
    <property type="entry name" value="Translation proteins"/>
    <property type="match status" value="1"/>
</dbReference>
<dbReference type="EMBL" id="CP121194">
    <property type="protein sequence ID" value="XBH11017.1"/>
    <property type="molecule type" value="Genomic_DNA"/>
</dbReference>
<keyword evidence="3 5" id="KW-0698">rRNA processing</keyword>
<evidence type="ECO:0000256" key="4">
    <source>
        <dbReference type="ARBA" id="ARBA00023186"/>
    </source>
</evidence>
<feature type="domain" description="Ribosome maturation factor RimM PRC barrel" evidence="7">
    <location>
        <begin position="114"/>
        <end position="190"/>
    </location>
</feature>
<evidence type="ECO:0000259" key="7">
    <source>
        <dbReference type="Pfam" id="PF24986"/>
    </source>
</evidence>
<dbReference type="InterPro" id="IPR009000">
    <property type="entry name" value="Transl_B-barrel_sf"/>
</dbReference>
<dbReference type="KEGG" id="epl:P4G45_04635"/>
<keyword evidence="1 5" id="KW-0963">Cytoplasm</keyword>
<dbReference type="RefSeq" id="WP_348268505.1">
    <property type="nucleotide sequence ID" value="NZ_CP121194.1"/>
</dbReference>
<dbReference type="SUPFAM" id="SSF50346">
    <property type="entry name" value="PRC-barrel domain"/>
    <property type="match status" value="1"/>
</dbReference>
<dbReference type="EMBL" id="CP121195">
    <property type="protein sequence ID" value="XBH14445.1"/>
    <property type="molecule type" value="Genomic_DNA"/>
</dbReference>
<dbReference type="Gene3D" id="2.40.30.60">
    <property type="entry name" value="RimM"/>
    <property type="match status" value="1"/>
</dbReference>
<dbReference type="GO" id="GO:0005840">
    <property type="term" value="C:ribosome"/>
    <property type="evidence" value="ECO:0007669"/>
    <property type="project" value="InterPro"/>
</dbReference>
<feature type="domain" description="RimM N-terminal" evidence="6">
    <location>
        <begin position="12"/>
        <end position="101"/>
    </location>
</feature>
<comment type="domain">
    <text evidence="5">The PRC barrel domain binds ribosomal protein uS19.</text>
</comment>
<name>A0AAU7CZB5_9BACT</name>
<dbReference type="GO" id="GO:0005737">
    <property type="term" value="C:cytoplasm"/>
    <property type="evidence" value="ECO:0007669"/>
    <property type="project" value="UniProtKB-SubCell"/>
</dbReference>
<dbReference type="GO" id="GO:0043022">
    <property type="term" value="F:ribosome binding"/>
    <property type="evidence" value="ECO:0007669"/>
    <property type="project" value="InterPro"/>
</dbReference>
<dbReference type="HAMAP" id="MF_00014">
    <property type="entry name" value="Ribosome_mat_RimM"/>
    <property type="match status" value="1"/>
</dbReference>
<dbReference type="Gene3D" id="2.30.30.240">
    <property type="entry name" value="PRC-barrel domain"/>
    <property type="match status" value="1"/>
</dbReference>
<dbReference type="Pfam" id="PF01782">
    <property type="entry name" value="RimM"/>
    <property type="match status" value="1"/>
</dbReference>
<accession>A0AAU7CZB5</accession>
<dbReference type="Pfam" id="PF24986">
    <property type="entry name" value="PRC_RimM"/>
    <property type="match status" value="1"/>
</dbReference>
<dbReference type="InterPro" id="IPR011033">
    <property type="entry name" value="PRC_barrel-like_sf"/>
</dbReference>
<dbReference type="InterPro" id="IPR002676">
    <property type="entry name" value="RimM_N"/>
</dbReference>
<evidence type="ECO:0000259" key="6">
    <source>
        <dbReference type="Pfam" id="PF01782"/>
    </source>
</evidence>
<accession>A0AAU7DAT7</accession>
<comment type="function">
    <text evidence="5">An accessory protein needed during the final step in the assembly of 30S ribosomal subunit, possibly for assembly of the head region. Essential for efficient processing of 16S rRNA. May be needed both before and after RbfA during the maturation of 16S rRNA. It has affinity for free ribosomal 30S subunits but not for 70S ribosomes.</text>
</comment>
<dbReference type="NCBIfam" id="TIGR02273">
    <property type="entry name" value="16S_RimM"/>
    <property type="match status" value="1"/>
</dbReference>
<dbReference type="InterPro" id="IPR011961">
    <property type="entry name" value="RimM"/>
</dbReference>
<evidence type="ECO:0000256" key="1">
    <source>
        <dbReference type="ARBA" id="ARBA00022490"/>
    </source>
</evidence>
<dbReference type="AlphaFoldDB" id="A0AAU7CZB5"/>
<dbReference type="PANTHER" id="PTHR33692:SF1">
    <property type="entry name" value="RIBOSOME MATURATION FACTOR RIMM"/>
    <property type="match status" value="1"/>
</dbReference>
<dbReference type="GO" id="GO:0042274">
    <property type="term" value="P:ribosomal small subunit biogenesis"/>
    <property type="evidence" value="ECO:0007669"/>
    <property type="project" value="UniProtKB-UniRule"/>
</dbReference>
<gene>
    <name evidence="5 8" type="primary">rimM</name>
    <name evidence="8" type="ORF">P4G45_04635</name>
    <name evidence="9" type="ORF">P8936_04600</name>
</gene>
<evidence type="ECO:0000313" key="9">
    <source>
        <dbReference type="EMBL" id="XBH14445.1"/>
    </source>
</evidence>
<organism evidence="8">
    <name type="scientific">Edaphobacter paludis</name>
    <dbReference type="NCBI Taxonomy" id="3035702"/>
    <lineage>
        <taxon>Bacteria</taxon>
        <taxon>Pseudomonadati</taxon>
        <taxon>Acidobacteriota</taxon>
        <taxon>Terriglobia</taxon>
        <taxon>Terriglobales</taxon>
        <taxon>Acidobacteriaceae</taxon>
        <taxon>Edaphobacter</taxon>
    </lineage>
</organism>
<evidence type="ECO:0000256" key="3">
    <source>
        <dbReference type="ARBA" id="ARBA00022552"/>
    </source>
</evidence>